<proteinExistence type="predicted"/>
<organism evidence="1 2">
    <name type="scientific">Apostasia shenzhenica</name>
    <dbReference type="NCBI Taxonomy" id="1088818"/>
    <lineage>
        <taxon>Eukaryota</taxon>
        <taxon>Viridiplantae</taxon>
        <taxon>Streptophyta</taxon>
        <taxon>Embryophyta</taxon>
        <taxon>Tracheophyta</taxon>
        <taxon>Spermatophyta</taxon>
        <taxon>Magnoliopsida</taxon>
        <taxon>Liliopsida</taxon>
        <taxon>Asparagales</taxon>
        <taxon>Orchidaceae</taxon>
        <taxon>Apostasioideae</taxon>
        <taxon>Apostasia</taxon>
    </lineage>
</organism>
<evidence type="ECO:0000313" key="2">
    <source>
        <dbReference type="Proteomes" id="UP000236161"/>
    </source>
</evidence>
<accession>A0A2H9ZXB9</accession>
<gene>
    <name evidence="1" type="ORF">AXF42_Ash016296</name>
</gene>
<sequence length="84" mass="9556">MTSRLSASKQTEPTELPLLCLGIYSINENHSEMLLACGKRSIESILFPKVKCYCTEPKLHALEEFELQSLSSDSELTEWLHLNE</sequence>
<evidence type="ECO:0000313" key="1">
    <source>
        <dbReference type="EMBL" id="PKA47950.1"/>
    </source>
</evidence>
<dbReference type="Proteomes" id="UP000236161">
    <property type="component" value="Unassembled WGS sequence"/>
</dbReference>
<keyword evidence="2" id="KW-1185">Reference proteome</keyword>
<dbReference type="EMBL" id="KZ453008">
    <property type="protein sequence ID" value="PKA47950.1"/>
    <property type="molecule type" value="Genomic_DNA"/>
</dbReference>
<dbReference type="OrthoDB" id="10601662at2759"/>
<protein>
    <submittedName>
        <fullName evidence="1">Uncharacterized protein</fullName>
    </submittedName>
</protein>
<name>A0A2H9ZXB9_9ASPA</name>
<reference evidence="1 2" key="1">
    <citation type="journal article" date="2017" name="Nature">
        <title>The Apostasia genome and the evolution of orchids.</title>
        <authorList>
            <person name="Zhang G.Q."/>
            <person name="Liu K.W."/>
            <person name="Li Z."/>
            <person name="Lohaus R."/>
            <person name="Hsiao Y.Y."/>
            <person name="Niu S.C."/>
            <person name="Wang J.Y."/>
            <person name="Lin Y.C."/>
            <person name="Xu Q."/>
            <person name="Chen L.J."/>
            <person name="Yoshida K."/>
            <person name="Fujiwara S."/>
            <person name="Wang Z.W."/>
            <person name="Zhang Y.Q."/>
            <person name="Mitsuda N."/>
            <person name="Wang M."/>
            <person name="Liu G.H."/>
            <person name="Pecoraro L."/>
            <person name="Huang H.X."/>
            <person name="Xiao X.J."/>
            <person name="Lin M."/>
            <person name="Wu X.Y."/>
            <person name="Wu W.L."/>
            <person name="Chen Y.Y."/>
            <person name="Chang S.B."/>
            <person name="Sakamoto S."/>
            <person name="Ohme-Takagi M."/>
            <person name="Yagi M."/>
            <person name="Zeng S.J."/>
            <person name="Shen C.Y."/>
            <person name="Yeh C.M."/>
            <person name="Luo Y.B."/>
            <person name="Tsai W.C."/>
            <person name="Van de Peer Y."/>
            <person name="Liu Z.J."/>
        </authorList>
    </citation>
    <scope>NUCLEOTIDE SEQUENCE [LARGE SCALE GENOMIC DNA]</scope>
    <source>
        <strain evidence="2">cv. Shenzhen</strain>
        <tissue evidence="1">Stem</tissue>
    </source>
</reference>
<dbReference type="AlphaFoldDB" id="A0A2H9ZXB9"/>